<evidence type="ECO:0000313" key="1">
    <source>
        <dbReference type="EMBL" id="KFM69495.1"/>
    </source>
</evidence>
<dbReference type="AlphaFoldDB" id="A0A087TWK6"/>
<evidence type="ECO:0000313" key="2">
    <source>
        <dbReference type="Proteomes" id="UP000054359"/>
    </source>
</evidence>
<proteinExistence type="predicted"/>
<sequence length="321" mass="36638">MPGLEVEEVRKADFSLECLNVGFSILLEKNALCMTSRTFITLAKTIIKIINDCIQSSCGRVKETAADVLALMGKLQNFSGILDDSSKAELWLEVSSCNPIVFLYSIEILPLNLDMNELSLELAWMWSCITKDINFYEDKIATCGISYISLLNILIPLLCHSSKSEWLDSAHFIKIYFKHTENKREATSYENMSWVFPRNNSSTYLVFTSLLDCLHFILLDKPTEIAYIISCFSNTVMSILKEETLHSHSLMNIFLDVCHLVSITEFEKQNLFSNLLLDLKKSIFLNCKKNEKSNYENLLDTAVKRLPDSFEKTPLLQKMSG</sequence>
<name>A0A087TWK6_STEMI</name>
<dbReference type="OMA" id="SEELWIW"/>
<dbReference type="EMBL" id="KK117081">
    <property type="protein sequence ID" value="KFM69495.1"/>
    <property type="molecule type" value="Genomic_DNA"/>
</dbReference>
<accession>A0A087TWK6</accession>
<protein>
    <submittedName>
        <fullName evidence="1">Uncharacterized protein</fullName>
    </submittedName>
</protein>
<dbReference type="Proteomes" id="UP000054359">
    <property type="component" value="Unassembled WGS sequence"/>
</dbReference>
<dbReference type="OrthoDB" id="6432373at2759"/>
<reference evidence="1 2" key="1">
    <citation type="submission" date="2013-11" db="EMBL/GenBank/DDBJ databases">
        <title>Genome sequencing of Stegodyphus mimosarum.</title>
        <authorList>
            <person name="Bechsgaard J."/>
        </authorList>
    </citation>
    <scope>NUCLEOTIDE SEQUENCE [LARGE SCALE GENOMIC DNA]</scope>
</reference>
<organism evidence="1 2">
    <name type="scientific">Stegodyphus mimosarum</name>
    <name type="common">African social velvet spider</name>
    <dbReference type="NCBI Taxonomy" id="407821"/>
    <lineage>
        <taxon>Eukaryota</taxon>
        <taxon>Metazoa</taxon>
        <taxon>Ecdysozoa</taxon>
        <taxon>Arthropoda</taxon>
        <taxon>Chelicerata</taxon>
        <taxon>Arachnida</taxon>
        <taxon>Araneae</taxon>
        <taxon>Araneomorphae</taxon>
        <taxon>Entelegynae</taxon>
        <taxon>Eresoidea</taxon>
        <taxon>Eresidae</taxon>
        <taxon>Stegodyphus</taxon>
    </lineage>
</organism>
<feature type="non-terminal residue" evidence="1">
    <location>
        <position position="321"/>
    </location>
</feature>
<keyword evidence="2" id="KW-1185">Reference proteome</keyword>
<gene>
    <name evidence="1" type="ORF">X975_13576</name>
</gene>